<feature type="region of interest" description="Disordered" evidence="1">
    <location>
        <begin position="1"/>
        <end position="28"/>
    </location>
</feature>
<proteinExistence type="predicted"/>
<accession>A0A7Y0VBA4</accession>
<dbReference type="InterPro" id="IPR026466">
    <property type="entry name" value="Fim_isopep_form_D2_dom"/>
</dbReference>
<dbReference type="EMBL" id="JABBCN010000002">
    <property type="protein sequence ID" value="NMX24694.1"/>
    <property type="molecule type" value="Genomic_DNA"/>
</dbReference>
<dbReference type="AlphaFoldDB" id="A0A7Y0VBA4"/>
<dbReference type="Gene3D" id="2.60.40.740">
    <property type="match status" value="2"/>
</dbReference>
<feature type="region of interest" description="Disordered" evidence="1">
    <location>
        <begin position="144"/>
        <end position="172"/>
    </location>
</feature>
<dbReference type="NCBIfam" id="TIGR04226">
    <property type="entry name" value="RrgB_K2N_iso_D2"/>
    <property type="match status" value="2"/>
</dbReference>
<reference evidence="2" key="1">
    <citation type="submission" date="2020-04" db="EMBL/GenBank/DDBJ databases">
        <authorList>
            <person name="Chakraborty B."/>
            <person name="Walker A.R."/>
            <person name="Burne R.A."/>
        </authorList>
    </citation>
    <scope>NUCLEOTIDE SEQUENCE [LARGE SCALE GENOMIC DNA]</scope>
    <source>
        <strain evidence="2">BCA8</strain>
    </source>
</reference>
<organism evidence="2">
    <name type="scientific">Streptococcus sanguinis</name>
    <dbReference type="NCBI Taxonomy" id="1305"/>
    <lineage>
        <taxon>Bacteria</taxon>
        <taxon>Bacillati</taxon>
        <taxon>Bacillota</taxon>
        <taxon>Bacilli</taxon>
        <taxon>Lactobacillales</taxon>
        <taxon>Streptococcaceae</taxon>
        <taxon>Streptococcus</taxon>
    </lineage>
</organism>
<evidence type="ECO:0000313" key="2">
    <source>
        <dbReference type="EMBL" id="NMX24694.1"/>
    </source>
</evidence>
<comment type="caution">
    <text evidence="2">The sequence shown here is derived from an EMBL/GenBank/DDBJ whole genome shotgun (WGS) entry which is preliminary data.</text>
</comment>
<name>A0A7Y0VBA4_STRSA</name>
<gene>
    <name evidence="2" type="ORF">HGP05_04435</name>
</gene>
<sequence>MTKDSNEVPVTPPSPEEPGIKKKVNGKAAATLETREEEFTYTVETKVPYDATAFEVTDTLVDVLTFSGDKGQAQASLDGKDLDAKQITDGQTIKVTLTEDQVKASAGKAVALNFKAKIKEGANLSAYIQKDKIEVPNKATYRVDFPGRPGVTKDSNEVPVTPPTPEEPKIKKDVNSKPAETLTNRNDVFTYNVNTSVPYDATAFEVTDTLVDVLEFAGDKGQATASLNGRRSKVKLRSMVKQSKLL</sequence>
<protein>
    <submittedName>
        <fullName evidence="2">Isopeptide-forming domain-containing fimbrial protein</fullName>
    </submittedName>
</protein>
<evidence type="ECO:0000256" key="1">
    <source>
        <dbReference type="SAM" id="MobiDB-lite"/>
    </source>
</evidence>